<reference evidence="1 2" key="1">
    <citation type="submission" date="2016-10" db="EMBL/GenBank/DDBJ databases">
        <authorList>
            <person name="de Groot N.N."/>
        </authorList>
    </citation>
    <scope>NUCLEOTIDE SEQUENCE [LARGE SCALE GENOMIC DNA]</scope>
    <source>
        <strain evidence="1 2">DSM 19938</strain>
    </source>
</reference>
<dbReference type="EMBL" id="FNXY01000012">
    <property type="protein sequence ID" value="SEJ71081.1"/>
    <property type="molecule type" value="Genomic_DNA"/>
</dbReference>
<sequence length="68" mass="8014">MEIKTNKISTSFVKVLDVQANWTKNAILQMLDHEDFEEHPKIKLCNEYLNNVNLQSPKARKKRKNVCQ</sequence>
<protein>
    <submittedName>
        <fullName evidence="1">Uncharacterized protein</fullName>
    </submittedName>
</protein>
<organism evidence="1 2">
    <name type="scientific">Dyadobacter koreensis</name>
    <dbReference type="NCBI Taxonomy" id="408657"/>
    <lineage>
        <taxon>Bacteria</taxon>
        <taxon>Pseudomonadati</taxon>
        <taxon>Bacteroidota</taxon>
        <taxon>Cytophagia</taxon>
        <taxon>Cytophagales</taxon>
        <taxon>Spirosomataceae</taxon>
        <taxon>Dyadobacter</taxon>
    </lineage>
</organism>
<dbReference type="AlphaFoldDB" id="A0A1H7AZN3"/>
<evidence type="ECO:0000313" key="1">
    <source>
        <dbReference type="EMBL" id="SEJ71081.1"/>
    </source>
</evidence>
<proteinExistence type="predicted"/>
<evidence type="ECO:0000313" key="2">
    <source>
        <dbReference type="Proteomes" id="UP000199532"/>
    </source>
</evidence>
<accession>A0A1H7AZN3</accession>
<gene>
    <name evidence="1" type="ORF">SAMN04487995_6034</name>
</gene>
<keyword evidence="2" id="KW-1185">Reference proteome</keyword>
<dbReference type="Proteomes" id="UP000199532">
    <property type="component" value="Unassembled WGS sequence"/>
</dbReference>
<name>A0A1H7AZN3_9BACT</name>